<dbReference type="InterPro" id="IPR044059">
    <property type="entry name" value="Csn1/TTC4_wheel"/>
</dbReference>
<dbReference type="InterPro" id="IPR019734">
    <property type="entry name" value="TPR_rpt"/>
</dbReference>
<comment type="similarity">
    <text evidence="3">Belongs to the TTC4 family.</text>
</comment>
<dbReference type="Pfam" id="PF18972">
    <property type="entry name" value="Wheel"/>
    <property type="match status" value="1"/>
</dbReference>
<evidence type="ECO:0000256" key="3">
    <source>
        <dbReference type="ARBA" id="ARBA00023602"/>
    </source>
</evidence>
<protein>
    <recommendedName>
        <fullName evidence="5">Cns1/TTC4 wheel domain-containing protein</fullName>
    </recommendedName>
</protein>
<evidence type="ECO:0000313" key="6">
    <source>
        <dbReference type="EMBL" id="TFJ80209.1"/>
    </source>
</evidence>
<dbReference type="GO" id="GO:0030544">
    <property type="term" value="F:Hsp70 protein binding"/>
    <property type="evidence" value="ECO:0007669"/>
    <property type="project" value="TreeGrafter"/>
</dbReference>
<feature type="region of interest" description="Disordered" evidence="4">
    <location>
        <begin position="118"/>
        <end position="143"/>
    </location>
</feature>
<dbReference type="GO" id="GO:0006457">
    <property type="term" value="P:protein folding"/>
    <property type="evidence" value="ECO:0007669"/>
    <property type="project" value="TreeGrafter"/>
</dbReference>
<proteinExistence type="inferred from homology"/>
<dbReference type="SMART" id="SM00028">
    <property type="entry name" value="TPR"/>
    <property type="match status" value="2"/>
</dbReference>
<dbReference type="PANTHER" id="PTHR46035">
    <property type="entry name" value="TETRATRICOPEPTIDE REPEAT PROTEIN 4"/>
    <property type="match status" value="1"/>
</dbReference>
<dbReference type="GO" id="GO:0005829">
    <property type="term" value="C:cytosol"/>
    <property type="evidence" value="ECO:0007669"/>
    <property type="project" value="TreeGrafter"/>
</dbReference>
<dbReference type="AlphaFoldDB" id="A0A4D9CU25"/>
<dbReference type="PANTHER" id="PTHR46035:SF1">
    <property type="entry name" value="TETRATRICOPEPTIDE REPEAT PROTEIN 4"/>
    <property type="match status" value="1"/>
</dbReference>
<dbReference type="Proteomes" id="UP000355283">
    <property type="component" value="Unassembled WGS sequence"/>
</dbReference>
<keyword evidence="1" id="KW-0677">Repeat</keyword>
<dbReference type="SUPFAM" id="SSF48452">
    <property type="entry name" value="TPR-like"/>
    <property type="match status" value="1"/>
</dbReference>
<dbReference type="EMBL" id="SDOX01000175">
    <property type="protein sequence ID" value="TFJ80209.1"/>
    <property type="molecule type" value="Genomic_DNA"/>
</dbReference>
<keyword evidence="7" id="KW-1185">Reference proteome</keyword>
<name>A0A4D9CU25_9STRA</name>
<comment type="caution">
    <text evidence="6">The sequence shown here is derived from an EMBL/GenBank/DDBJ whole genome shotgun (WGS) entry which is preliminary data.</text>
</comment>
<evidence type="ECO:0000256" key="4">
    <source>
        <dbReference type="SAM" id="MobiDB-lite"/>
    </source>
</evidence>
<dbReference type="Pfam" id="PF14559">
    <property type="entry name" value="TPR_19"/>
    <property type="match status" value="1"/>
</dbReference>
<dbReference type="CDD" id="cd21377">
    <property type="entry name" value="CTWD_Cns1-like"/>
    <property type="match status" value="1"/>
</dbReference>
<evidence type="ECO:0000256" key="2">
    <source>
        <dbReference type="ARBA" id="ARBA00022803"/>
    </source>
</evidence>
<reference evidence="6 7" key="1">
    <citation type="submission" date="2019-01" db="EMBL/GenBank/DDBJ databases">
        <title>Nuclear Genome Assembly of the Microalgal Biofuel strain Nannochloropsis salina CCMP1776.</title>
        <authorList>
            <person name="Hovde B."/>
        </authorList>
    </citation>
    <scope>NUCLEOTIDE SEQUENCE [LARGE SCALE GENOMIC DNA]</scope>
    <source>
        <strain evidence="6 7">CCMP1776</strain>
    </source>
</reference>
<evidence type="ECO:0000259" key="5">
    <source>
        <dbReference type="Pfam" id="PF18972"/>
    </source>
</evidence>
<accession>A0A4D9CU25</accession>
<evidence type="ECO:0000256" key="1">
    <source>
        <dbReference type="ARBA" id="ARBA00022737"/>
    </source>
</evidence>
<evidence type="ECO:0000313" key="7">
    <source>
        <dbReference type="Proteomes" id="UP000355283"/>
    </source>
</evidence>
<dbReference type="Gene3D" id="1.25.40.10">
    <property type="entry name" value="Tetratricopeptide repeat domain"/>
    <property type="match status" value="1"/>
</dbReference>
<keyword evidence="2" id="KW-0802">TPR repeat</keyword>
<dbReference type="InterPro" id="IPR011990">
    <property type="entry name" value="TPR-like_helical_dom_sf"/>
</dbReference>
<gene>
    <name evidence="6" type="ORF">NSK_008352</name>
</gene>
<organism evidence="6 7">
    <name type="scientific">Nannochloropsis salina CCMP1776</name>
    <dbReference type="NCBI Taxonomy" id="1027361"/>
    <lineage>
        <taxon>Eukaryota</taxon>
        <taxon>Sar</taxon>
        <taxon>Stramenopiles</taxon>
        <taxon>Ochrophyta</taxon>
        <taxon>Eustigmatophyceae</taxon>
        <taxon>Eustigmatales</taxon>
        <taxon>Monodopsidaceae</taxon>
        <taxon>Microchloropsis</taxon>
        <taxon>Microchloropsis salina</taxon>
    </lineage>
</organism>
<sequence length="558" mass="60240">MPSLVVGDQIAAGTGGINQALAEGRGWSDEDVLAYAKTIGDNHPMFAETLEEMDPAMVDAIQAIKLGGKNAKQLALQAKSHGNELFGWGKKNPAQYSNCLPSYDEAEKYALAVPLLPERSQASGGEETPAQDARHGQEEEEDCLSKAEQAVLLSQIYANRAMAHLMLKNYRSCQQDCTRALARLPSNVKAHYRLARACFALGQYPEAIKACMAGLDQCPPSRPPSRPEGAEGGEEGAEETGQNPSTTSPPSPPPSLPPSLPPALPGPPEDPNRVLLLALREQAVRRLKLWLNDQKKRAQAQAERRAGRRTALRAAWTMCQARRVRVGRPPWCEEAQGGGEARRRAEALPWEEAGAGGVQVGVWPLLLLYPEYATSDFVAAVEETGMVAQVLAEVLPEEEDGREGGAAGWDMRGDYTCSRLEVYFQAVRTGAGKGEVLPSEEAYVEAVEDMYGRIGVGGGDYAKEGGEEGGREGGEEEKWGPWEAYWVHVHVGCRLLDVLQHRDYLLPATCPTLHVFARNSPAHSAFLGEHGATMRGLLPAGKGVGAREVPGGLETKGR</sequence>
<feature type="compositionally biased region" description="Pro residues" evidence="4">
    <location>
        <begin position="247"/>
        <end position="269"/>
    </location>
</feature>
<dbReference type="GO" id="GO:0051879">
    <property type="term" value="F:Hsp90 protein binding"/>
    <property type="evidence" value="ECO:0007669"/>
    <property type="project" value="InterPro"/>
</dbReference>
<dbReference type="OrthoDB" id="10248838at2759"/>
<dbReference type="GO" id="GO:0005634">
    <property type="term" value="C:nucleus"/>
    <property type="evidence" value="ECO:0007669"/>
    <property type="project" value="TreeGrafter"/>
</dbReference>
<feature type="domain" description="Cns1/TTC4 wheel" evidence="5">
    <location>
        <begin position="362"/>
        <end position="428"/>
    </location>
</feature>
<feature type="region of interest" description="Disordered" evidence="4">
    <location>
        <begin position="218"/>
        <end position="271"/>
    </location>
</feature>